<evidence type="ECO:0000256" key="6">
    <source>
        <dbReference type="SAM" id="MobiDB-lite"/>
    </source>
</evidence>
<dbReference type="InterPro" id="IPR050545">
    <property type="entry name" value="Mycobact_MmpL"/>
</dbReference>
<dbReference type="AlphaFoldDB" id="A0AB38XPN0"/>
<feature type="transmembrane region" description="Helical" evidence="7">
    <location>
        <begin position="401"/>
        <end position="430"/>
    </location>
</feature>
<evidence type="ECO:0000256" key="2">
    <source>
        <dbReference type="ARBA" id="ARBA00022475"/>
    </source>
</evidence>
<dbReference type="GO" id="GO:0005886">
    <property type="term" value="C:plasma membrane"/>
    <property type="evidence" value="ECO:0007669"/>
    <property type="project" value="UniProtKB-SubCell"/>
</dbReference>
<feature type="domain" description="SSD" evidence="8">
    <location>
        <begin position="300"/>
        <end position="432"/>
    </location>
</feature>
<feature type="transmembrane region" description="Helical" evidence="7">
    <location>
        <begin position="366"/>
        <end position="395"/>
    </location>
</feature>
<feature type="transmembrane region" description="Helical" evidence="7">
    <location>
        <begin position="685"/>
        <end position="709"/>
    </location>
</feature>
<evidence type="ECO:0000256" key="1">
    <source>
        <dbReference type="ARBA" id="ARBA00004651"/>
    </source>
</evidence>
<dbReference type="EMBL" id="CP116394">
    <property type="protein sequence ID" value="WCE46184.1"/>
    <property type="molecule type" value="Genomic_DNA"/>
</dbReference>
<evidence type="ECO:0000259" key="8">
    <source>
        <dbReference type="PROSITE" id="PS50156"/>
    </source>
</evidence>
<gene>
    <name evidence="9" type="ORF">PIG85_00635</name>
</gene>
<dbReference type="SUPFAM" id="SSF82866">
    <property type="entry name" value="Multidrug efflux transporter AcrB transmembrane domain"/>
    <property type="match status" value="2"/>
</dbReference>
<evidence type="ECO:0000256" key="7">
    <source>
        <dbReference type="SAM" id="Phobius"/>
    </source>
</evidence>
<comment type="subcellular location">
    <subcellularLocation>
        <location evidence="1">Cell membrane</location>
        <topology evidence="1">Multi-pass membrane protein</topology>
    </subcellularLocation>
</comment>
<dbReference type="KEGG" id="wne:PIG85_00635"/>
<keyword evidence="5 7" id="KW-0472">Membrane</keyword>
<proteinExistence type="predicted"/>
<dbReference type="PROSITE" id="PS50156">
    <property type="entry name" value="SSD"/>
    <property type="match status" value="1"/>
</dbReference>
<dbReference type="Pfam" id="PF03176">
    <property type="entry name" value="MMPL"/>
    <property type="match status" value="2"/>
</dbReference>
<feature type="region of interest" description="Disordered" evidence="6">
    <location>
        <begin position="125"/>
        <end position="149"/>
    </location>
</feature>
<name>A0AB38XPN0_9ACTO</name>
<protein>
    <submittedName>
        <fullName evidence="9">MMPL family transporter</fullName>
    </submittedName>
</protein>
<dbReference type="Proteomes" id="UP001211044">
    <property type="component" value="Chromosome"/>
</dbReference>
<sequence length="825" mass="87022">MAKLLERLGRFCAQHAWAVIVTWVAILALSFVGFGLFHGPMSTTIDLPNTPTSKVADQLSKNFKKASGGSSQIVFTATDKFTPEQRKGIAQALKNAEKVKDVKTATDPFAAQQKLDRGMQKMAAGEHKLAEAEERAKAGQAQLDQGKKQIEAGQAQLDQAKAAMPEAEAQLAPQQAELDQQKQLLEEKQRELNSGKAKLDAKKKQLTDGKAMADMAAGTRMISKDGTAAISSISFDKELMDVSMDSKADLMKAINDTDMHGVKAHFGTDLARTMPQMVGPGEIAGVVIAGIVLLLMLGTLIGAGLPLINALLGVGIAVTTAMAFSGIVDMFSVTPVLGLMLGLAVGIDYSLFILNRHRKQLLRGMGLIDSIGVANGTSGGAVVFAGSTVIIALLALNVTGISIVGMMGTVGAFAVLTAILVAITLTPALLKLIGLRILPKKAREGLGQHPKPHTLPAPMGTMRATVTVVAGLLVLAALAIPSLNMRLGLPDASSEAKESEVHQTYKIMQDKFGDGMNGPLLAVAELDKPIAQDAVTSKQVEIGKQINKLAEVAAVVPVGASDNHKLIAYQVVPKHGPSAKQTETLVHQLRDMDHGYKMGVAGSTSAMIDVSEVISDALVPYLLIVIGLSFLILMVVFRSILVPLTATIGFALSVLGAFGGVTWVFQEGHLASLFNITTPGPVLSFLPIIMTGILFGLAMDYQLFLVSGMKEAHSKGIDARTAVREGLHSGRTVVIAAATIMTAVFAGFIFNSNPMIKSIGFGLTLGIILDAFIVRLLVIPALMHLLGDAAWWLPKWLDKILPHLDVEGANLSVPASAKGDGSTAV</sequence>
<dbReference type="InterPro" id="IPR000731">
    <property type="entry name" value="SSD"/>
</dbReference>
<feature type="transmembrane region" description="Helical" evidence="7">
    <location>
        <begin position="618"/>
        <end position="637"/>
    </location>
</feature>
<evidence type="ECO:0000256" key="4">
    <source>
        <dbReference type="ARBA" id="ARBA00022989"/>
    </source>
</evidence>
<feature type="transmembrane region" description="Helical" evidence="7">
    <location>
        <begin position="644"/>
        <end position="665"/>
    </location>
</feature>
<feature type="transmembrane region" description="Helical" evidence="7">
    <location>
        <begin position="16"/>
        <end position="37"/>
    </location>
</feature>
<keyword evidence="4 7" id="KW-1133">Transmembrane helix</keyword>
<evidence type="ECO:0000313" key="10">
    <source>
        <dbReference type="Proteomes" id="UP001211044"/>
    </source>
</evidence>
<reference evidence="9" key="1">
    <citation type="submission" date="2023-01" db="EMBL/GenBank/DDBJ databases">
        <title>Comparative Genomic Analysis of the Clinically-Derived Winkia Strain NY0527 Provides Evidence into the Taxonomic Reassignment of Winkia neuii and Characterizes Their Virulence Traits.</title>
        <authorList>
            <person name="Cai X."/>
            <person name="Peng Y."/>
            <person name="Li M."/>
            <person name="Qiu Y."/>
            <person name="Wang Y."/>
            <person name="Xu L."/>
            <person name="Hou Q."/>
        </authorList>
    </citation>
    <scope>NUCLEOTIDE SEQUENCE</scope>
    <source>
        <strain evidence="9">NY0527</strain>
    </source>
</reference>
<feature type="transmembrane region" description="Helical" evidence="7">
    <location>
        <begin position="334"/>
        <end position="354"/>
    </location>
</feature>
<evidence type="ECO:0000256" key="5">
    <source>
        <dbReference type="ARBA" id="ARBA00023136"/>
    </source>
</evidence>
<organism evidence="9 10">
    <name type="scientific">Winkia neuii subsp. anitrata</name>
    <dbReference type="NCBI Taxonomy" id="29318"/>
    <lineage>
        <taxon>Bacteria</taxon>
        <taxon>Bacillati</taxon>
        <taxon>Actinomycetota</taxon>
        <taxon>Actinomycetes</taxon>
        <taxon>Actinomycetales</taxon>
        <taxon>Actinomycetaceae</taxon>
        <taxon>Winkia</taxon>
    </lineage>
</organism>
<dbReference type="Gene3D" id="1.20.1640.10">
    <property type="entry name" value="Multidrug efflux transporter AcrB transmembrane domain"/>
    <property type="match status" value="2"/>
</dbReference>
<feature type="transmembrane region" description="Helical" evidence="7">
    <location>
        <begin position="283"/>
        <end position="303"/>
    </location>
</feature>
<accession>A0AB38XPN0</accession>
<dbReference type="PANTHER" id="PTHR33406:SF13">
    <property type="entry name" value="MEMBRANE PROTEIN YDFJ"/>
    <property type="match status" value="1"/>
</dbReference>
<evidence type="ECO:0000256" key="3">
    <source>
        <dbReference type="ARBA" id="ARBA00022692"/>
    </source>
</evidence>
<feature type="transmembrane region" description="Helical" evidence="7">
    <location>
        <begin position="464"/>
        <end position="483"/>
    </location>
</feature>
<dbReference type="InterPro" id="IPR004869">
    <property type="entry name" value="MMPL_dom"/>
</dbReference>
<evidence type="ECO:0000313" key="9">
    <source>
        <dbReference type="EMBL" id="WCE46184.1"/>
    </source>
</evidence>
<feature type="transmembrane region" description="Helical" evidence="7">
    <location>
        <begin position="730"/>
        <end position="750"/>
    </location>
</feature>
<feature type="compositionally biased region" description="Basic and acidic residues" evidence="6">
    <location>
        <begin position="125"/>
        <end position="137"/>
    </location>
</feature>
<dbReference type="PANTHER" id="PTHR33406">
    <property type="entry name" value="MEMBRANE PROTEIN MJ1562-RELATED"/>
    <property type="match status" value="1"/>
</dbReference>
<feature type="transmembrane region" description="Helical" evidence="7">
    <location>
        <begin position="756"/>
        <end position="778"/>
    </location>
</feature>
<keyword evidence="2" id="KW-1003">Cell membrane</keyword>
<dbReference type="RefSeq" id="WP_004806956.1">
    <property type="nucleotide sequence ID" value="NZ_CP116394.1"/>
</dbReference>
<keyword evidence="3 7" id="KW-0812">Transmembrane</keyword>